<comment type="function">
    <text evidence="4">Involved in the assembly process of the P-ring formation. It may associate with FlgF on the rod constituting a structure essential for the P-ring assembly or may act as a modulator protein for the P-ring assembly.</text>
</comment>
<protein>
    <recommendedName>
        <fullName evidence="4">Flagella basal body P-ring formation protein FlgA</fullName>
    </recommendedName>
</protein>
<dbReference type="GO" id="GO:0044780">
    <property type="term" value="P:bacterial-type flagellum assembly"/>
    <property type="evidence" value="ECO:0007669"/>
    <property type="project" value="InterPro"/>
</dbReference>
<proteinExistence type="inferred from homology"/>
<dbReference type="InterPro" id="IPR039246">
    <property type="entry name" value="Flagellar_FlgA"/>
</dbReference>
<evidence type="ECO:0000256" key="1">
    <source>
        <dbReference type="ARBA" id="ARBA00004418"/>
    </source>
</evidence>
<sequence>MTVKKLIFSTLIGLLLTAGLTPVPARGAAVITLGPGELEEIFAAIIAKESVWPREELSLSGFSAFPESVQIPAGILDYRLESRPEPSRLGRQSLQVTLLVNGREQERVRLSANLLRLGEVVVTARRINRGEVIGPDDLLVLRREISMLDSNFIADPGLAVGKQSRTTLQAGAIVYGNLLEDPPLVRRGDRVNIVAGNGRILVSAPGEVRDTGARGDLVRVRNLMSRQEIQARVVDSATVETTF</sequence>
<reference evidence="6" key="1">
    <citation type="journal article" date="2020" name="mSystems">
        <title>Genome- and Community-Level Interaction Insights into Carbon Utilization and Element Cycling Functions of Hydrothermarchaeota in Hydrothermal Sediment.</title>
        <authorList>
            <person name="Zhou Z."/>
            <person name="Liu Y."/>
            <person name="Xu W."/>
            <person name="Pan J."/>
            <person name="Luo Z.H."/>
            <person name="Li M."/>
        </authorList>
    </citation>
    <scope>NUCLEOTIDE SEQUENCE [LARGE SCALE GENOMIC DNA]</scope>
    <source>
        <strain evidence="6">SpSt-1224</strain>
    </source>
</reference>
<dbReference type="PANTHER" id="PTHR36307:SF1">
    <property type="entry name" value="FLAGELLA BASAL BODY P-RING FORMATION PROTEIN FLGA"/>
    <property type="match status" value="1"/>
</dbReference>
<name>A0A7C2TKL5_9BACT</name>
<evidence type="ECO:0000256" key="4">
    <source>
        <dbReference type="RuleBase" id="RU362063"/>
    </source>
</evidence>
<feature type="signal peptide" evidence="4">
    <location>
        <begin position="1"/>
        <end position="25"/>
    </location>
</feature>
<dbReference type="Gene3D" id="2.30.30.760">
    <property type="match status" value="1"/>
</dbReference>
<dbReference type="PANTHER" id="PTHR36307">
    <property type="entry name" value="FLAGELLA BASAL BODY P-RING FORMATION PROTEIN FLGA"/>
    <property type="match status" value="1"/>
</dbReference>
<dbReference type="Gene3D" id="3.90.1210.10">
    <property type="entry name" value="Antifreeze-like/N-acetylneuraminic acid synthase C-terminal domain"/>
    <property type="match status" value="1"/>
</dbReference>
<comment type="similarity">
    <text evidence="4">Belongs to the FlgA family.</text>
</comment>
<keyword evidence="6" id="KW-0966">Cell projection</keyword>
<dbReference type="AlphaFoldDB" id="A0A7C2TKL5"/>
<dbReference type="SMART" id="SM00858">
    <property type="entry name" value="SAF"/>
    <property type="match status" value="1"/>
</dbReference>
<evidence type="ECO:0000256" key="3">
    <source>
        <dbReference type="ARBA" id="ARBA00022764"/>
    </source>
</evidence>
<gene>
    <name evidence="6" type="primary">flgA</name>
    <name evidence="6" type="ORF">ENN98_04075</name>
</gene>
<dbReference type="GO" id="GO:0042597">
    <property type="term" value="C:periplasmic space"/>
    <property type="evidence" value="ECO:0007669"/>
    <property type="project" value="UniProtKB-SubCell"/>
</dbReference>
<accession>A0A7C2TKL5</accession>
<dbReference type="NCBIfam" id="TIGR03170">
    <property type="entry name" value="flgA_cterm"/>
    <property type="match status" value="1"/>
</dbReference>
<evidence type="ECO:0000256" key="2">
    <source>
        <dbReference type="ARBA" id="ARBA00022729"/>
    </source>
</evidence>
<dbReference type="InterPro" id="IPR013974">
    <property type="entry name" value="SAF"/>
</dbReference>
<comment type="subcellular location">
    <subcellularLocation>
        <location evidence="1 4">Periplasm</location>
    </subcellularLocation>
</comment>
<dbReference type="InterPro" id="IPR017585">
    <property type="entry name" value="SAF_FlgA"/>
</dbReference>
<keyword evidence="4" id="KW-1005">Bacterial flagellum biogenesis</keyword>
<feature type="domain" description="SAF" evidence="5">
    <location>
        <begin position="118"/>
        <end position="180"/>
    </location>
</feature>
<evidence type="ECO:0000259" key="5">
    <source>
        <dbReference type="SMART" id="SM00858"/>
    </source>
</evidence>
<keyword evidence="6" id="KW-0282">Flagellum</keyword>
<feature type="chain" id="PRO_5028501363" description="Flagella basal body P-ring formation protein FlgA" evidence="4">
    <location>
        <begin position="26"/>
        <end position="243"/>
    </location>
</feature>
<evidence type="ECO:0000313" key="6">
    <source>
        <dbReference type="EMBL" id="HET97861.1"/>
    </source>
</evidence>
<comment type="caution">
    <text evidence="6">The sequence shown here is derived from an EMBL/GenBank/DDBJ whole genome shotgun (WGS) entry which is preliminary data.</text>
</comment>
<keyword evidence="2 4" id="KW-0732">Signal</keyword>
<dbReference type="CDD" id="cd11614">
    <property type="entry name" value="SAF_CpaB_FlgA_like"/>
    <property type="match status" value="1"/>
</dbReference>
<dbReference type="EMBL" id="DSDS01000094">
    <property type="protein sequence ID" value="HET97861.1"/>
    <property type="molecule type" value="Genomic_DNA"/>
</dbReference>
<keyword evidence="3 4" id="KW-0574">Periplasm</keyword>
<dbReference type="Proteomes" id="UP000885986">
    <property type="component" value="Unassembled WGS sequence"/>
</dbReference>
<organism evidence="6">
    <name type="scientific">Desulfurivibrio alkaliphilus</name>
    <dbReference type="NCBI Taxonomy" id="427923"/>
    <lineage>
        <taxon>Bacteria</taxon>
        <taxon>Pseudomonadati</taxon>
        <taxon>Thermodesulfobacteriota</taxon>
        <taxon>Desulfobulbia</taxon>
        <taxon>Desulfobulbales</taxon>
        <taxon>Desulfobulbaceae</taxon>
        <taxon>Desulfurivibrio</taxon>
    </lineage>
</organism>
<keyword evidence="6" id="KW-0969">Cilium</keyword>
<dbReference type="Pfam" id="PF13144">
    <property type="entry name" value="ChapFlgA"/>
    <property type="match status" value="1"/>
</dbReference>